<evidence type="ECO:0000313" key="2">
    <source>
        <dbReference type="EMBL" id="KAF2553644.1"/>
    </source>
</evidence>
<reference evidence="2" key="1">
    <citation type="submission" date="2019-12" db="EMBL/GenBank/DDBJ databases">
        <title>Genome sequencing and annotation of Brassica cretica.</title>
        <authorList>
            <person name="Studholme D.J."/>
            <person name="Sarris P.F."/>
        </authorList>
    </citation>
    <scope>NUCLEOTIDE SEQUENCE</scope>
    <source>
        <strain evidence="2">PFS-001/15</strain>
        <tissue evidence="2">Leaf</tissue>
    </source>
</reference>
<feature type="compositionally biased region" description="Polar residues" evidence="1">
    <location>
        <begin position="70"/>
        <end position="103"/>
    </location>
</feature>
<comment type="caution">
    <text evidence="2">The sequence shown here is derived from an EMBL/GenBank/DDBJ whole genome shotgun (WGS) entry which is preliminary data.</text>
</comment>
<evidence type="ECO:0000313" key="3">
    <source>
        <dbReference type="Proteomes" id="UP000712281"/>
    </source>
</evidence>
<name>A0A8S9H9Y0_BRACR</name>
<evidence type="ECO:0000256" key="1">
    <source>
        <dbReference type="SAM" id="MobiDB-lite"/>
    </source>
</evidence>
<dbReference type="AlphaFoldDB" id="A0A8S9H9Y0"/>
<gene>
    <name evidence="2" type="ORF">F2Q68_00036640</name>
</gene>
<organism evidence="2 3">
    <name type="scientific">Brassica cretica</name>
    <name type="common">Mustard</name>
    <dbReference type="NCBI Taxonomy" id="69181"/>
    <lineage>
        <taxon>Eukaryota</taxon>
        <taxon>Viridiplantae</taxon>
        <taxon>Streptophyta</taxon>
        <taxon>Embryophyta</taxon>
        <taxon>Tracheophyta</taxon>
        <taxon>Spermatophyta</taxon>
        <taxon>Magnoliopsida</taxon>
        <taxon>eudicotyledons</taxon>
        <taxon>Gunneridae</taxon>
        <taxon>Pentapetalae</taxon>
        <taxon>rosids</taxon>
        <taxon>malvids</taxon>
        <taxon>Brassicales</taxon>
        <taxon>Brassicaceae</taxon>
        <taxon>Brassiceae</taxon>
        <taxon>Brassica</taxon>
    </lineage>
</organism>
<protein>
    <submittedName>
        <fullName evidence="2">Uncharacterized protein</fullName>
    </submittedName>
</protein>
<accession>A0A8S9H9Y0</accession>
<dbReference type="Proteomes" id="UP000712281">
    <property type="component" value="Unassembled WGS sequence"/>
</dbReference>
<sequence length="120" mass="13727">MKYTPQTLEDALHRAITFIEIEEDKATFSKKHAATKKSSSKDKEPNEYYKPRQHYEKTYIDGKSRKAPNYQISDQPSSRSIGKQARNSQGSEDAQAYCSSIKNIKNLPKKNAQARRPAHP</sequence>
<feature type="region of interest" description="Disordered" evidence="1">
    <location>
        <begin position="28"/>
        <end position="120"/>
    </location>
</feature>
<feature type="compositionally biased region" description="Basic and acidic residues" evidence="1">
    <location>
        <begin position="39"/>
        <end position="64"/>
    </location>
</feature>
<dbReference type="EMBL" id="QGKW02001988">
    <property type="protein sequence ID" value="KAF2553644.1"/>
    <property type="molecule type" value="Genomic_DNA"/>
</dbReference>
<proteinExistence type="predicted"/>